<feature type="binding site" evidence="17">
    <location>
        <position position="222"/>
    </location>
    <ligand>
        <name>NADP(+)</name>
        <dbReference type="ChEBI" id="CHEBI:58349"/>
    </ligand>
</feature>
<comment type="similarity">
    <text evidence="5 15">In the C-terminal section; belongs to the HTP reductase family.</text>
</comment>
<keyword evidence="9 15" id="KW-0862">Zinc</keyword>
<dbReference type="Pfam" id="PF01872">
    <property type="entry name" value="RibD_C"/>
    <property type="match status" value="1"/>
</dbReference>
<evidence type="ECO:0000256" key="4">
    <source>
        <dbReference type="ARBA" id="ARBA00005259"/>
    </source>
</evidence>
<keyword evidence="12" id="KW-0511">Multifunctional enzyme</keyword>
<dbReference type="GO" id="GO:0009231">
    <property type="term" value="P:riboflavin biosynthetic process"/>
    <property type="evidence" value="ECO:0007669"/>
    <property type="project" value="UniProtKB-UniPathway"/>
</dbReference>
<feature type="binding site" evidence="18">
    <location>
        <position position="84"/>
    </location>
    <ligand>
        <name>Zn(2+)</name>
        <dbReference type="ChEBI" id="CHEBI:29105"/>
        <note>catalytic</note>
    </ligand>
</feature>
<dbReference type="InterPro" id="IPR016192">
    <property type="entry name" value="APOBEC/CMP_deaminase_Zn-bd"/>
</dbReference>
<dbReference type="GO" id="GO:0050661">
    <property type="term" value="F:NADP binding"/>
    <property type="evidence" value="ECO:0007669"/>
    <property type="project" value="InterPro"/>
</dbReference>
<feature type="binding site" evidence="18">
    <location>
        <position position="50"/>
    </location>
    <ligand>
        <name>Zn(2+)</name>
        <dbReference type="ChEBI" id="CHEBI:29105"/>
        <note>catalytic</note>
    </ligand>
</feature>
<evidence type="ECO:0000256" key="1">
    <source>
        <dbReference type="ARBA" id="ARBA00002151"/>
    </source>
</evidence>
<evidence type="ECO:0000313" key="20">
    <source>
        <dbReference type="EMBL" id="QDP39579.1"/>
    </source>
</evidence>
<feature type="binding site" evidence="17">
    <location>
        <position position="168"/>
    </location>
    <ligand>
        <name>substrate</name>
    </ligand>
</feature>
<dbReference type="NCBIfam" id="TIGR00326">
    <property type="entry name" value="eubact_ribD"/>
    <property type="match status" value="1"/>
</dbReference>
<comment type="similarity">
    <text evidence="4 15">In the N-terminal section; belongs to the cytidine and deoxycytidylate deaminase family.</text>
</comment>
<dbReference type="PANTHER" id="PTHR38011">
    <property type="entry name" value="DIHYDROFOLATE REDUCTASE FAMILY PROTEIN (AFU_ORTHOLOGUE AFUA_8G06820)"/>
    <property type="match status" value="1"/>
</dbReference>
<dbReference type="SUPFAM" id="SSF53927">
    <property type="entry name" value="Cytidine deaminase-like"/>
    <property type="match status" value="1"/>
</dbReference>
<dbReference type="GO" id="GO:0008270">
    <property type="term" value="F:zinc ion binding"/>
    <property type="evidence" value="ECO:0007669"/>
    <property type="project" value="InterPro"/>
</dbReference>
<feature type="binding site" evidence="17">
    <location>
        <position position="290"/>
    </location>
    <ligand>
        <name>substrate</name>
    </ligand>
</feature>
<dbReference type="PROSITE" id="PS51747">
    <property type="entry name" value="CYT_DCMP_DEAMINASES_2"/>
    <property type="match status" value="1"/>
</dbReference>
<dbReference type="EC" id="3.5.4.26" evidence="15"/>
<sequence length="362" mass="39855">MTKEEYMGVALSLAEATIGQTSPNPSVGAVLVKDGRIVGMGTHLKHGHEHAEVYAIRQAGKAARNSDLYVTLEPCSHHGKTPPCVDLIIKQNIRKVYVACTDPNPQVAGKGIERLRQSGIEVEVGIQETRARELNRKFFHFIQTNKPYVTLKVAMTLDGKTATADGDSKWITSKDARLDVHRERDIHDAILVGVNTILQDNPQLTTRLPQGGKHPIRIILDTNLRIPKYAQVLVDQQAPTWIFCGKNANADAFTKEYPYVRVFSLDSEQVELDAVLECLGEERIQSLYVEGGSTIHGQFVAEKLINECHWYIAPKLLGGADAISSVGGASPEKMSEALDLEFGSVKQIGSDLKVIARLKEAR</sequence>
<keyword evidence="7 15" id="KW-0479">Metal-binding</keyword>
<evidence type="ECO:0000256" key="6">
    <source>
        <dbReference type="ARBA" id="ARBA00022619"/>
    </source>
</evidence>
<evidence type="ECO:0000256" key="18">
    <source>
        <dbReference type="PIRSR" id="PIRSR006769-3"/>
    </source>
</evidence>
<dbReference type="CDD" id="cd01284">
    <property type="entry name" value="Riboflavin_deaminase-reductase"/>
    <property type="match status" value="1"/>
</dbReference>
<feature type="binding site" evidence="17">
    <location>
        <position position="184"/>
    </location>
    <ligand>
        <name>substrate</name>
    </ligand>
</feature>
<keyword evidence="10 15" id="KW-0521">NADP</keyword>
<dbReference type="AlphaFoldDB" id="A0A516KDV6"/>
<evidence type="ECO:0000256" key="7">
    <source>
        <dbReference type="ARBA" id="ARBA00022723"/>
    </source>
</evidence>
<evidence type="ECO:0000256" key="15">
    <source>
        <dbReference type="PIRNR" id="PIRNR006769"/>
    </source>
</evidence>
<evidence type="ECO:0000256" key="14">
    <source>
        <dbReference type="ARBA" id="ARBA00049886"/>
    </source>
</evidence>
<dbReference type="InterPro" id="IPR016193">
    <property type="entry name" value="Cytidine_deaminase-like"/>
</dbReference>
<feature type="binding site" evidence="18">
    <location>
        <position position="75"/>
    </location>
    <ligand>
        <name>Zn(2+)</name>
        <dbReference type="ChEBI" id="CHEBI:29105"/>
        <note>catalytic</note>
    </ligand>
</feature>
<dbReference type="InterPro" id="IPR050765">
    <property type="entry name" value="Riboflavin_Biosynth_HTPR"/>
</dbReference>
<evidence type="ECO:0000256" key="16">
    <source>
        <dbReference type="PIRSR" id="PIRSR006769-1"/>
    </source>
</evidence>
<evidence type="ECO:0000259" key="19">
    <source>
        <dbReference type="PROSITE" id="PS51747"/>
    </source>
</evidence>
<evidence type="ECO:0000256" key="3">
    <source>
        <dbReference type="ARBA" id="ARBA00004910"/>
    </source>
</evidence>
<feature type="binding site" evidence="17">
    <location>
        <position position="170"/>
    </location>
    <ligand>
        <name>NADP(+)</name>
        <dbReference type="ChEBI" id="CHEBI:58349"/>
    </ligand>
</feature>
<keyword evidence="8 15" id="KW-0378">Hydrolase</keyword>
<gene>
    <name evidence="20" type="primary">ribD</name>
    <name evidence="20" type="ORF">FN924_04935</name>
</gene>
<feature type="binding site" evidence="17">
    <location>
        <position position="204"/>
    </location>
    <ligand>
        <name>substrate</name>
    </ligand>
</feature>
<feature type="binding site" evidence="17">
    <location>
        <position position="207"/>
    </location>
    <ligand>
        <name>substrate</name>
    </ligand>
</feature>
<dbReference type="GO" id="GO:0008835">
    <property type="term" value="F:diaminohydroxyphosphoribosylaminopyrimidine deaminase activity"/>
    <property type="evidence" value="ECO:0007669"/>
    <property type="project" value="UniProtKB-EC"/>
</dbReference>
<dbReference type="KEGG" id="aqt:FN924_04935"/>
<dbReference type="InterPro" id="IPR002125">
    <property type="entry name" value="CMP_dCMP_dom"/>
</dbReference>
<comment type="pathway">
    <text evidence="3 15">Cofactor biosynthesis; riboflavin biosynthesis; 5-amino-6-(D-ribitylamino)uracil from GTP: step 3/4.</text>
</comment>
<feature type="binding site" evidence="17">
    <location>
        <position position="196"/>
    </location>
    <ligand>
        <name>NADP(+)</name>
        <dbReference type="ChEBI" id="CHEBI:58349"/>
    </ligand>
</feature>
<feature type="binding site" evidence="17">
    <location>
        <position position="200"/>
    </location>
    <ligand>
        <name>NADP(+)</name>
        <dbReference type="ChEBI" id="CHEBI:58349"/>
    </ligand>
</feature>
<reference evidence="20 21" key="1">
    <citation type="submission" date="2019-07" db="EMBL/GenBank/DDBJ databases">
        <authorList>
            <person name="Li J."/>
        </authorList>
    </citation>
    <scope>NUCLEOTIDE SEQUENCE [LARGE SCALE GENOMIC DNA]</scope>
    <source>
        <strain evidence="20 21">TKL69</strain>
    </source>
</reference>
<protein>
    <recommendedName>
        <fullName evidence="15">Riboflavin biosynthesis protein RibD</fullName>
    </recommendedName>
    <domain>
        <recommendedName>
            <fullName evidence="15">Diaminohydroxyphosphoribosylaminopyrimidine deaminase</fullName>
            <shortName evidence="15">DRAP deaminase</shortName>
            <ecNumber evidence="15">3.5.4.26</ecNumber>
        </recommendedName>
        <alternativeName>
            <fullName evidence="15">Riboflavin-specific deaminase</fullName>
        </alternativeName>
    </domain>
    <domain>
        <recommendedName>
            <fullName evidence="15">5-amino-6-(5-phosphoribosylamino)uracil reductase</fullName>
            <ecNumber evidence="15">1.1.1.193</ecNumber>
        </recommendedName>
        <alternativeName>
            <fullName evidence="15">HTP reductase</fullName>
        </alternativeName>
    </domain>
</protein>
<feature type="active site" description="Proton donor" evidence="16">
    <location>
        <position position="52"/>
    </location>
</feature>
<evidence type="ECO:0000256" key="13">
    <source>
        <dbReference type="ARBA" id="ARBA00049861"/>
    </source>
</evidence>
<dbReference type="Pfam" id="PF00383">
    <property type="entry name" value="dCMP_cyt_deam_1"/>
    <property type="match status" value="1"/>
</dbReference>
<keyword evidence="21" id="KW-1185">Reference proteome</keyword>
<dbReference type="Proteomes" id="UP000315215">
    <property type="component" value="Chromosome"/>
</dbReference>
<dbReference type="Gene3D" id="3.40.140.10">
    <property type="entry name" value="Cytidine Deaminase, domain 2"/>
    <property type="match status" value="1"/>
</dbReference>
<evidence type="ECO:0000256" key="9">
    <source>
        <dbReference type="ARBA" id="ARBA00022833"/>
    </source>
</evidence>
<comment type="catalytic activity">
    <reaction evidence="14 15">
        <text>2,5-diamino-6-hydroxy-4-(5-phosphoribosylamino)-pyrimidine + H2O + H(+) = 5-amino-6-(5-phospho-D-ribosylamino)uracil + NH4(+)</text>
        <dbReference type="Rhea" id="RHEA:21868"/>
        <dbReference type="ChEBI" id="CHEBI:15377"/>
        <dbReference type="ChEBI" id="CHEBI:15378"/>
        <dbReference type="ChEBI" id="CHEBI:28938"/>
        <dbReference type="ChEBI" id="CHEBI:58453"/>
        <dbReference type="ChEBI" id="CHEBI:58614"/>
        <dbReference type="EC" id="3.5.4.26"/>
    </reaction>
</comment>
<evidence type="ECO:0000256" key="5">
    <source>
        <dbReference type="ARBA" id="ARBA00007417"/>
    </source>
</evidence>
<name>A0A516KDV6_9BACI</name>
<dbReference type="EC" id="1.1.1.193" evidence="15"/>
<evidence type="ECO:0000256" key="8">
    <source>
        <dbReference type="ARBA" id="ARBA00022801"/>
    </source>
</evidence>
<comment type="pathway">
    <text evidence="2 15">Cofactor biosynthesis; riboflavin biosynthesis; 5-amino-6-(D-ribitylamino)uracil from GTP: step 2/4.</text>
</comment>
<dbReference type="InterPro" id="IPR004794">
    <property type="entry name" value="Eubact_RibD"/>
</dbReference>
<keyword evidence="6 15" id="KW-0686">Riboflavin biosynthesis</keyword>
<dbReference type="InterPro" id="IPR024072">
    <property type="entry name" value="DHFR-like_dom_sf"/>
</dbReference>
<dbReference type="InterPro" id="IPR002734">
    <property type="entry name" value="RibDG_C"/>
</dbReference>
<accession>A0A516KDV6</accession>
<dbReference type="NCBIfam" id="TIGR00227">
    <property type="entry name" value="ribD_Cterm"/>
    <property type="match status" value="1"/>
</dbReference>
<feature type="domain" description="CMP/dCMP-type deaminase" evidence="19">
    <location>
        <begin position="1"/>
        <end position="123"/>
    </location>
</feature>
<dbReference type="PIRSF" id="PIRSF006769">
    <property type="entry name" value="RibD"/>
    <property type="match status" value="1"/>
</dbReference>
<comment type="function">
    <text evidence="1 15">Converts 2,5-diamino-6-(ribosylamino)-4(3h)-pyrimidinone 5'-phosphate into 5-amino-6-(ribosylamino)-2,4(1h,3h)-pyrimidinedione 5'-phosphate.</text>
</comment>
<dbReference type="OrthoDB" id="9800865at2"/>
<dbReference type="GO" id="GO:0008703">
    <property type="term" value="F:5-amino-6-(5-phosphoribosylamino)uracil reductase activity"/>
    <property type="evidence" value="ECO:0007669"/>
    <property type="project" value="UniProtKB-EC"/>
</dbReference>
<dbReference type="RefSeq" id="WP_143892329.1">
    <property type="nucleotide sequence ID" value="NZ_CP041666.1"/>
</dbReference>
<proteinExistence type="inferred from homology"/>
<evidence type="ECO:0000256" key="10">
    <source>
        <dbReference type="ARBA" id="ARBA00022857"/>
    </source>
</evidence>
<evidence type="ECO:0000256" key="11">
    <source>
        <dbReference type="ARBA" id="ARBA00023002"/>
    </source>
</evidence>
<dbReference type="EMBL" id="CP041666">
    <property type="protein sequence ID" value="QDP39579.1"/>
    <property type="molecule type" value="Genomic_DNA"/>
</dbReference>
<keyword evidence="11 15" id="KW-0560">Oxidoreductase</keyword>
<organism evidence="20 21">
    <name type="scientific">Radiobacillus deserti</name>
    <dbReference type="NCBI Taxonomy" id="2594883"/>
    <lineage>
        <taxon>Bacteria</taxon>
        <taxon>Bacillati</taxon>
        <taxon>Bacillota</taxon>
        <taxon>Bacilli</taxon>
        <taxon>Bacillales</taxon>
        <taxon>Bacillaceae</taxon>
        <taxon>Radiobacillus</taxon>
    </lineage>
</organism>
<dbReference type="SUPFAM" id="SSF53597">
    <property type="entry name" value="Dihydrofolate reductase-like"/>
    <property type="match status" value="1"/>
</dbReference>
<evidence type="ECO:0000313" key="21">
    <source>
        <dbReference type="Proteomes" id="UP000315215"/>
    </source>
</evidence>
<evidence type="ECO:0000256" key="12">
    <source>
        <dbReference type="ARBA" id="ARBA00023268"/>
    </source>
</evidence>
<dbReference type="PROSITE" id="PS00903">
    <property type="entry name" value="CYT_DCMP_DEAMINASES_1"/>
    <property type="match status" value="1"/>
</dbReference>
<dbReference type="UniPathway" id="UPA00275">
    <property type="reaction ID" value="UER00401"/>
</dbReference>
<comment type="cofactor">
    <cofactor evidence="15 18">
        <name>Zn(2+)</name>
        <dbReference type="ChEBI" id="CHEBI:29105"/>
    </cofactor>
    <text evidence="15 18">Binds 1 zinc ion.</text>
</comment>
<evidence type="ECO:0000256" key="17">
    <source>
        <dbReference type="PIRSR" id="PIRSR006769-2"/>
    </source>
</evidence>
<dbReference type="InterPro" id="IPR011549">
    <property type="entry name" value="RibD_C"/>
</dbReference>
<feature type="binding site" evidence="17">
    <location>
        <position position="154"/>
    </location>
    <ligand>
        <name>NADP(+)</name>
        <dbReference type="ChEBI" id="CHEBI:58349"/>
    </ligand>
</feature>
<dbReference type="Gene3D" id="3.40.430.10">
    <property type="entry name" value="Dihydrofolate Reductase, subunit A"/>
    <property type="match status" value="1"/>
</dbReference>
<evidence type="ECO:0000256" key="2">
    <source>
        <dbReference type="ARBA" id="ARBA00004882"/>
    </source>
</evidence>
<comment type="catalytic activity">
    <reaction evidence="13 15">
        <text>5-amino-6-(5-phospho-D-ribitylamino)uracil + NADP(+) = 5-amino-6-(5-phospho-D-ribosylamino)uracil + NADPH + H(+)</text>
        <dbReference type="Rhea" id="RHEA:17845"/>
        <dbReference type="ChEBI" id="CHEBI:15378"/>
        <dbReference type="ChEBI" id="CHEBI:57783"/>
        <dbReference type="ChEBI" id="CHEBI:58349"/>
        <dbReference type="ChEBI" id="CHEBI:58421"/>
        <dbReference type="ChEBI" id="CHEBI:58453"/>
        <dbReference type="EC" id="1.1.1.193"/>
    </reaction>
</comment>
<dbReference type="FunFam" id="3.40.140.10:FF:000025">
    <property type="entry name" value="Riboflavin biosynthesis protein RibD"/>
    <property type="match status" value="1"/>
</dbReference>
<dbReference type="PANTHER" id="PTHR38011:SF7">
    <property type="entry name" value="2,5-DIAMINO-6-RIBOSYLAMINO-4(3H)-PYRIMIDINONE 5'-PHOSPHATE REDUCTASE"/>
    <property type="match status" value="1"/>
</dbReference>